<keyword evidence="1" id="KW-0472">Membrane</keyword>
<proteinExistence type="predicted"/>
<dbReference type="RefSeq" id="WP_058962573.1">
    <property type="nucleotide sequence ID" value="NZ_CABKVM010000010.1"/>
</dbReference>
<name>A0A4R1QHM0_9FIRM</name>
<keyword evidence="1" id="KW-0812">Transmembrane</keyword>
<feature type="transmembrane region" description="Helical" evidence="1">
    <location>
        <begin position="53"/>
        <end position="75"/>
    </location>
</feature>
<reference evidence="2 3" key="1">
    <citation type="submission" date="2019-03" db="EMBL/GenBank/DDBJ databases">
        <title>Genomic Encyclopedia of Type Strains, Phase IV (KMG-IV): sequencing the most valuable type-strain genomes for metagenomic binning, comparative biology and taxonomic classification.</title>
        <authorList>
            <person name="Goeker M."/>
        </authorList>
    </citation>
    <scope>NUCLEOTIDE SEQUENCE [LARGE SCALE GENOMIC DNA]</scope>
    <source>
        <strain evidence="2 3">DSM 100451</strain>
    </source>
</reference>
<dbReference type="Proteomes" id="UP000295184">
    <property type="component" value="Unassembled WGS sequence"/>
</dbReference>
<dbReference type="AlphaFoldDB" id="A0A4R1QHM0"/>
<evidence type="ECO:0000313" key="3">
    <source>
        <dbReference type="Proteomes" id="UP000295184"/>
    </source>
</evidence>
<dbReference type="EMBL" id="SLUM01000044">
    <property type="protein sequence ID" value="TCL52587.1"/>
    <property type="molecule type" value="Genomic_DNA"/>
</dbReference>
<sequence>MKNNRLRAAWNLHQQQSALRQTYGINDPNTVIVERKNIFTNSLRIILKALGQVIRFAASAAIAALALIGLAALVYPDTRTLLMDKIVESMAQLNIFLGG</sequence>
<evidence type="ECO:0000256" key="1">
    <source>
        <dbReference type="SAM" id="Phobius"/>
    </source>
</evidence>
<dbReference type="STRING" id="1650663.GCA_001486665_00031"/>
<protein>
    <submittedName>
        <fullName evidence="2">Uncharacterized protein</fullName>
    </submittedName>
</protein>
<evidence type="ECO:0000313" key="2">
    <source>
        <dbReference type="EMBL" id="TCL52587.1"/>
    </source>
</evidence>
<comment type="caution">
    <text evidence="2">The sequence shown here is derived from an EMBL/GenBank/DDBJ whole genome shotgun (WGS) entry which is preliminary data.</text>
</comment>
<accession>A0A4R1QHM0</accession>
<keyword evidence="1" id="KW-1133">Transmembrane helix</keyword>
<gene>
    <name evidence="2" type="ORF">EDD77_1444</name>
</gene>
<organism evidence="2 3">
    <name type="scientific">Allofournierella massiliensis</name>
    <dbReference type="NCBI Taxonomy" id="1650663"/>
    <lineage>
        <taxon>Bacteria</taxon>
        <taxon>Bacillati</taxon>
        <taxon>Bacillota</taxon>
        <taxon>Clostridia</taxon>
        <taxon>Eubacteriales</taxon>
        <taxon>Oscillospiraceae</taxon>
        <taxon>Allofournierella</taxon>
    </lineage>
</organism>